<keyword evidence="3" id="KW-1185">Reference proteome</keyword>
<evidence type="ECO:0000256" key="1">
    <source>
        <dbReference type="SAM" id="MobiDB-lite"/>
    </source>
</evidence>
<sequence>MRAAGSSSQHIPQPMPLPRTPISLERRTAAGGSCDRPNLRMLQTCGPQIIVASNIGCRWNAVEESEWVVKGDEELVLLSNCEVGKVKDLEATAKVDRLKLQLKRIKEQEELYHPEKTVPLNNKDGDKIYPVCNSVVKTDGISLKHSPALELVKLEDLKTSKQASVCVDANYLTD</sequence>
<evidence type="ECO:0000313" key="2">
    <source>
        <dbReference type="EMBL" id="EMP37322.1"/>
    </source>
</evidence>
<protein>
    <submittedName>
        <fullName evidence="2">Uncharacterized protein</fullName>
    </submittedName>
</protein>
<name>M7C9N9_CHEMY</name>
<organism evidence="2 3">
    <name type="scientific">Chelonia mydas</name>
    <name type="common">Green sea-turtle</name>
    <name type="synonym">Chelonia agassizi</name>
    <dbReference type="NCBI Taxonomy" id="8469"/>
    <lineage>
        <taxon>Eukaryota</taxon>
        <taxon>Metazoa</taxon>
        <taxon>Chordata</taxon>
        <taxon>Craniata</taxon>
        <taxon>Vertebrata</taxon>
        <taxon>Euteleostomi</taxon>
        <taxon>Archelosauria</taxon>
        <taxon>Testudinata</taxon>
        <taxon>Testudines</taxon>
        <taxon>Cryptodira</taxon>
        <taxon>Durocryptodira</taxon>
        <taxon>Americhelydia</taxon>
        <taxon>Chelonioidea</taxon>
        <taxon>Cheloniidae</taxon>
        <taxon>Chelonia</taxon>
    </lineage>
</organism>
<feature type="compositionally biased region" description="Polar residues" evidence="1">
    <location>
        <begin position="1"/>
        <end position="11"/>
    </location>
</feature>
<proteinExistence type="predicted"/>
<dbReference type="Proteomes" id="UP000031443">
    <property type="component" value="Unassembled WGS sequence"/>
</dbReference>
<dbReference type="AlphaFoldDB" id="M7C9N9"/>
<gene>
    <name evidence="2" type="ORF">UY3_05457</name>
</gene>
<evidence type="ECO:0000313" key="3">
    <source>
        <dbReference type="Proteomes" id="UP000031443"/>
    </source>
</evidence>
<feature type="region of interest" description="Disordered" evidence="1">
    <location>
        <begin position="1"/>
        <end position="20"/>
    </location>
</feature>
<reference evidence="3" key="1">
    <citation type="journal article" date="2013" name="Nat. Genet.">
        <title>The draft genomes of soft-shell turtle and green sea turtle yield insights into the development and evolution of the turtle-specific body plan.</title>
        <authorList>
            <person name="Wang Z."/>
            <person name="Pascual-Anaya J."/>
            <person name="Zadissa A."/>
            <person name="Li W."/>
            <person name="Niimura Y."/>
            <person name="Huang Z."/>
            <person name="Li C."/>
            <person name="White S."/>
            <person name="Xiong Z."/>
            <person name="Fang D."/>
            <person name="Wang B."/>
            <person name="Ming Y."/>
            <person name="Chen Y."/>
            <person name="Zheng Y."/>
            <person name="Kuraku S."/>
            <person name="Pignatelli M."/>
            <person name="Herrero J."/>
            <person name="Beal K."/>
            <person name="Nozawa M."/>
            <person name="Li Q."/>
            <person name="Wang J."/>
            <person name="Zhang H."/>
            <person name="Yu L."/>
            <person name="Shigenobu S."/>
            <person name="Wang J."/>
            <person name="Liu J."/>
            <person name="Flicek P."/>
            <person name="Searle S."/>
            <person name="Wang J."/>
            <person name="Kuratani S."/>
            <person name="Yin Y."/>
            <person name="Aken B."/>
            <person name="Zhang G."/>
            <person name="Irie N."/>
        </authorList>
    </citation>
    <scope>NUCLEOTIDE SEQUENCE [LARGE SCALE GENOMIC DNA]</scope>
</reference>
<accession>M7C9N9</accession>
<dbReference type="EMBL" id="KB522472">
    <property type="protein sequence ID" value="EMP37322.1"/>
    <property type="molecule type" value="Genomic_DNA"/>
</dbReference>